<keyword evidence="2" id="KW-1185">Reference proteome</keyword>
<comment type="caution">
    <text evidence="1">The sequence shown here is derived from an EMBL/GenBank/DDBJ whole genome shotgun (WGS) entry which is preliminary data.</text>
</comment>
<dbReference type="EMBL" id="CM037017">
    <property type="protein sequence ID" value="KAH7678058.1"/>
    <property type="molecule type" value="Genomic_DNA"/>
</dbReference>
<reference evidence="2" key="1">
    <citation type="journal article" date="2022" name="Nat. Commun.">
        <title>Chromosome evolution and the genetic basis of agronomically important traits in greater yam.</title>
        <authorList>
            <person name="Bredeson J.V."/>
            <person name="Lyons J.B."/>
            <person name="Oniyinde I.O."/>
            <person name="Okereke N.R."/>
            <person name="Kolade O."/>
            <person name="Nnabue I."/>
            <person name="Nwadili C.O."/>
            <person name="Hribova E."/>
            <person name="Parker M."/>
            <person name="Nwogha J."/>
            <person name="Shu S."/>
            <person name="Carlson J."/>
            <person name="Kariba R."/>
            <person name="Muthemba S."/>
            <person name="Knop K."/>
            <person name="Barton G.J."/>
            <person name="Sherwood A.V."/>
            <person name="Lopez-Montes A."/>
            <person name="Asiedu R."/>
            <person name="Jamnadass R."/>
            <person name="Muchugi A."/>
            <person name="Goodstein D."/>
            <person name="Egesi C.N."/>
            <person name="Featherston J."/>
            <person name="Asfaw A."/>
            <person name="Simpson G.G."/>
            <person name="Dolezel J."/>
            <person name="Hendre P.S."/>
            <person name="Van Deynze A."/>
            <person name="Kumar P.L."/>
            <person name="Obidiegwu J.E."/>
            <person name="Bhattacharjee R."/>
            <person name="Rokhsar D.S."/>
        </authorList>
    </citation>
    <scope>NUCLEOTIDE SEQUENCE [LARGE SCALE GENOMIC DNA]</scope>
    <source>
        <strain evidence="2">cv. TDa95/00328</strain>
    </source>
</reference>
<proteinExistence type="predicted"/>
<gene>
    <name evidence="1" type="ORF">IHE45_07G125300</name>
</gene>
<evidence type="ECO:0000313" key="2">
    <source>
        <dbReference type="Proteomes" id="UP000827976"/>
    </source>
</evidence>
<accession>A0ACB7VTT1</accession>
<evidence type="ECO:0000313" key="1">
    <source>
        <dbReference type="EMBL" id="KAH7678058.1"/>
    </source>
</evidence>
<sequence>MAIQIQDGGWPLGLVRNLDFSGSLTFTLSSSSVSSSDLDTESSRSFFYERRSITLGSLIGFSDKQDSLKGKKNQKSKACLSLCSMTQLINCQKASSTPPSLGHFLEEERRRNQNLITYELHGLPDNKPSPESSNTLFSNGFIVPPKVGEPVTVRKQTCWLW</sequence>
<dbReference type="Proteomes" id="UP000827976">
    <property type="component" value="Chromosome 7"/>
</dbReference>
<organism evidence="1 2">
    <name type="scientific">Dioscorea alata</name>
    <name type="common">Purple yam</name>
    <dbReference type="NCBI Taxonomy" id="55571"/>
    <lineage>
        <taxon>Eukaryota</taxon>
        <taxon>Viridiplantae</taxon>
        <taxon>Streptophyta</taxon>
        <taxon>Embryophyta</taxon>
        <taxon>Tracheophyta</taxon>
        <taxon>Spermatophyta</taxon>
        <taxon>Magnoliopsida</taxon>
        <taxon>Liliopsida</taxon>
        <taxon>Dioscoreales</taxon>
        <taxon>Dioscoreaceae</taxon>
        <taxon>Dioscorea</taxon>
    </lineage>
</organism>
<name>A0ACB7VTT1_DIOAL</name>
<protein>
    <submittedName>
        <fullName evidence="1">Uncharacterized protein</fullName>
    </submittedName>
</protein>